<protein>
    <recommendedName>
        <fullName evidence="4">Dolichol kinase</fullName>
    </recommendedName>
</protein>
<feature type="transmembrane region" description="Helical" evidence="1">
    <location>
        <begin position="67"/>
        <end position="90"/>
    </location>
</feature>
<feature type="transmembrane region" description="Helical" evidence="1">
    <location>
        <begin position="37"/>
        <end position="55"/>
    </location>
</feature>
<dbReference type="Proteomes" id="UP001432027">
    <property type="component" value="Unassembled WGS sequence"/>
</dbReference>
<gene>
    <name evidence="2" type="ORF">PENTCL1PPCAC_25560</name>
</gene>
<keyword evidence="1" id="KW-0812">Transmembrane</keyword>
<proteinExistence type="predicted"/>
<feature type="transmembrane region" description="Helical" evidence="1">
    <location>
        <begin position="147"/>
        <end position="167"/>
    </location>
</feature>
<evidence type="ECO:0000313" key="3">
    <source>
        <dbReference type="Proteomes" id="UP001432027"/>
    </source>
</evidence>
<keyword evidence="1" id="KW-1133">Transmembrane helix</keyword>
<feature type="transmembrane region" description="Helical" evidence="1">
    <location>
        <begin position="234"/>
        <end position="257"/>
    </location>
</feature>
<accession>A0AAV5U920</accession>
<dbReference type="AlphaFoldDB" id="A0AAV5U920"/>
<feature type="transmembrane region" description="Helical" evidence="1">
    <location>
        <begin position="123"/>
        <end position="141"/>
    </location>
</feature>
<feature type="transmembrane region" description="Helical" evidence="1">
    <location>
        <begin position="204"/>
        <end position="222"/>
    </location>
</feature>
<sequence length="287" mass="32132">HHHHHHQRRMLLQLALIMTALLACGSLIGVLFEIAWWAAWLLLPLLIWIAAATGDKAEELEPSQRRLLLNDLTMIMLISGMGSLVCSTFYAPAMKTLSMIMTSLAVPHFGLMKKDSDELHHNLLIPFFLPLMVISVGATGLPSPDSLLAAAPCILMTIYSTWLTEQGMRRNLSMKHRRVLCIFLFVAVRSLVFCSFLSYFHAPFYFAMLVTASLTATLFLLLSDYDIDKLHYAYMMTSCMVHMFAAAVIGGAVIMQMSDGQTKPTLLISRALSRSETEREHAKRGES</sequence>
<feature type="transmembrane region" description="Helical" evidence="1">
    <location>
        <begin position="179"/>
        <end position="198"/>
    </location>
</feature>
<evidence type="ECO:0000313" key="2">
    <source>
        <dbReference type="EMBL" id="GMT03386.1"/>
    </source>
</evidence>
<evidence type="ECO:0008006" key="4">
    <source>
        <dbReference type="Google" id="ProtNLM"/>
    </source>
</evidence>
<keyword evidence="1" id="KW-0472">Membrane</keyword>
<keyword evidence="3" id="KW-1185">Reference proteome</keyword>
<reference evidence="2" key="1">
    <citation type="submission" date="2023-10" db="EMBL/GenBank/DDBJ databases">
        <title>Genome assembly of Pristionchus species.</title>
        <authorList>
            <person name="Yoshida K."/>
            <person name="Sommer R.J."/>
        </authorList>
    </citation>
    <scope>NUCLEOTIDE SEQUENCE</scope>
    <source>
        <strain evidence="2">RS0144</strain>
    </source>
</reference>
<organism evidence="2 3">
    <name type="scientific">Pristionchus entomophagus</name>
    <dbReference type="NCBI Taxonomy" id="358040"/>
    <lineage>
        <taxon>Eukaryota</taxon>
        <taxon>Metazoa</taxon>
        <taxon>Ecdysozoa</taxon>
        <taxon>Nematoda</taxon>
        <taxon>Chromadorea</taxon>
        <taxon>Rhabditida</taxon>
        <taxon>Rhabditina</taxon>
        <taxon>Diplogasteromorpha</taxon>
        <taxon>Diplogasteroidea</taxon>
        <taxon>Neodiplogasteridae</taxon>
        <taxon>Pristionchus</taxon>
    </lineage>
</organism>
<name>A0AAV5U920_9BILA</name>
<feature type="transmembrane region" description="Helical" evidence="1">
    <location>
        <begin position="12"/>
        <end position="31"/>
    </location>
</feature>
<dbReference type="EMBL" id="BTSX01000006">
    <property type="protein sequence ID" value="GMT03386.1"/>
    <property type="molecule type" value="Genomic_DNA"/>
</dbReference>
<feature type="non-terminal residue" evidence="2">
    <location>
        <position position="1"/>
    </location>
</feature>
<comment type="caution">
    <text evidence="2">The sequence shown here is derived from an EMBL/GenBank/DDBJ whole genome shotgun (WGS) entry which is preliminary data.</text>
</comment>
<evidence type="ECO:0000256" key="1">
    <source>
        <dbReference type="SAM" id="Phobius"/>
    </source>
</evidence>